<name>A0ABW7P085_9GAMM</name>
<feature type="chain" id="PRO_5045184070" evidence="1">
    <location>
        <begin position="18"/>
        <end position="590"/>
    </location>
</feature>
<keyword evidence="3" id="KW-1185">Reference proteome</keyword>
<dbReference type="Proteomes" id="UP001610706">
    <property type="component" value="Unassembled WGS sequence"/>
</dbReference>
<protein>
    <submittedName>
        <fullName evidence="2">YdbH domain-containing protein</fullName>
    </submittedName>
</protein>
<proteinExistence type="predicted"/>
<comment type="caution">
    <text evidence="2">The sequence shown here is derived from an EMBL/GenBank/DDBJ whole genome shotgun (WGS) entry which is preliminary data.</text>
</comment>
<dbReference type="RefSeq" id="WP_395545057.1">
    <property type="nucleotide sequence ID" value="NZ_CP166302.1"/>
</dbReference>
<evidence type="ECO:0000313" key="2">
    <source>
        <dbReference type="EMBL" id="MFH7564690.1"/>
    </source>
</evidence>
<evidence type="ECO:0000256" key="1">
    <source>
        <dbReference type="SAM" id="SignalP"/>
    </source>
</evidence>
<feature type="signal peptide" evidence="1">
    <location>
        <begin position="1"/>
        <end position="17"/>
    </location>
</feature>
<dbReference type="Pfam" id="PF11739">
    <property type="entry name" value="YdbH-like"/>
    <property type="match status" value="1"/>
</dbReference>
<gene>
    <name evidence="2" type="ORF">AB9R89_05045</name>
</gene>
<sequence length="590" mass="64352">MMKWLLPVLLLSLPAAAALPAGIELTAQMERAVVPACPKERAHSLRLHWHNGKVTGTLAYLGLDLGCSRSGNTGAQGEGDALSVLLTLPPVDFAIDQLTLHLPGRTLNGPARLRHHNGDIMIDWQAEGSPLAIVLTPDQGGWRWRGILPGSLLLPALKQPVSMQGSWQPGQGLRLNAEAGLPAPLSGRLQLDAQLHTGEDGWFWDPGSRLHINRLNWQHLQLDELMLQPAAALPLGGIGRWELSWQGGRWQQQALPRAQLALQLNSYEHGSAELILSPQLQVKANWRWQQGLALELPEQRLSLAAGLAWLNRWLALPDVVVEQGQLVLALQSANVLSAAQPLILLARLEDGRLSRGELSATGVSGQLAGRWQQGRLRLNAGSGLTIEALSTGVPVTNIHAALSWRNNRPWLSGLTANVLEGRLALSPMPLSAHLQGELHIQDVSLASLLNLTTVSGLTGDGRLHGRLPFVFDGAVSVHNGRLWSHNGWVSYQAGEALRDSAADNMSLALTLGMLEDLRYQRLSADMTMAVDGEAVIMTRLQGRAPVGERMHPVNFNYRHQENLLQLLQSLRFAEDLSERLPAQWQGGKEQ</sequence>
<reference evidence="2 3" key="1">
    <citation type="submission" date="2024-08" db="EMBL/GenBank/DDBJ databases">
        <title>Oceanimonas smirnovii Genome sequencing and assembly.</title>
        <authorList>
            <person name="Tang B."/>
        </authorList>
    </citation>
    <scope>NUCLEOTIDE SEQUENCE [LARGE SCALE GENOMIC DNA]</scope>
    <source>
        <strain evidence="2 3">OS2020-119</strain>
    </source>
</reference>
<organism evidence="2 3">
    <name type="scientific">Oceanimonas smirnovii</name>
    <dbReference type="NCBI Taxonomy" id="264574"/>
    <lineage>
        <taxon>Bacteria</taxon>
        <taxon>Pseudomonadati</taxon>
        <taxon>Pseudomonadota</taxon>
        <taxon>Gammaproteobacteria</taxon>
        <taxon>Aeromonadales</taxon>
        <taxon>Aeromonadaceae</taxon>
        <taxon>Oceanimonas</taxon>
    </lineage>
</organism>
<accession>A0ABW7P085</accession>
<evidence type="ECO:0000313" key="3">
    <source>
        <dbReference type="Proteomes" id="UP001610706"/>
    </source>
</evidence>
<dbReference type="InterPro" id="IPR021730">
    <property type="entry name" value="YdbH"/>
</dbReference>
<keyword evidence="1" id="KW-0732">Signal</keyword>
<dbReference type="EMBL" id="JBGFTR010000005">
    <property type="protein sequence ID" value="MFH7564690.1"/>
    <property type="molecule type" value="Genomic_DNA"/>
</dbReference>